<accession>A0AAX6HRT9</accession>
<reference evidence="3" key="1">
    <citation type="journal article" date="2023" name="GigaByte">
        <title>Genome assembly of the bearded iris, Iris pallida Lam.</title>
        <authorList>
            <person name="Bruccoleri R.E."/>
            <person name="Oakeley E.J."/>
            <person name="Faust A.M.E."/>
            <person name="Altorfer M."/>
            <person name="Dessus-Babus S."/>
            <person name="Burckhardt D."/>
            <person name="Oertli M."/>
            <person name="Naumann U."/>
            <person name="Petersen F."/>
            <person name="Wong J."/>
        </authorList>
    </citation>
    <scope>NUCLEOTIDE SEQUENCE</scope>
    <source>
        <strain evidence="3">GSM-AAB239-AS_SAM_17_03QT</strain>
    </source>
</reference>
<dbReference type="PANTHER" id="PTHR47926:SF357">
    <property type="entry name" value="PENTATRICOPEPTIDE REPEAT-CONTAINING PROTEIN"/>
    <property type="match status" value="1"/>
</dbReference>
<dbReference type="Pfam" id="PF01535">
    <property type="entry name" value="PPR"/>
    <property type="match status" value="6"/>
</dbReference>
<dbReference type="FunFam" id="1.25.40.10:FF:000073">
    <property type="entry name" value="Pentatricopeptide repeat-containing protein chloroplastic"/>
    <property type="match status" value="1"/>
</dbReference>
<dbReference type="GO" id="GO:0009451">
    <property type="term" value="P:RNA modification"/>
    <property type="evidence" value="ECO:0007669"/>
    <property type="project" value="InterPro"/>
</dbReference>
<protein>
    <submittedName>
        <fullName evidence="3">Pentatricopeptide repeat-containing protein-like</fullName>
    </submittedName>
</protein>
<reference evidence="3" key="2">
    <citation type="submission" date="2023-04" db="EMBL/GenBank/DDBJ databases">
        <authorList>
            <person name="Bruccoleri R.E."/>
            <person name="Oakeley E.J."/>
            <person name="Faust A.-M."/>
            <person name="Dessus-Babus S."/>
            <person name="Altorfer M."/>
            <person name="Burckhardt D."/>
            <person name="Oertli M."/>
            <person name="Naumann U."/>
            <person name="Petersen F."/>
            <person name="Wong J."/>
        </authorList>
    </citation>
    <scope>NUCLEOTIDE SEQUENCE</scope>
    <source>
        <strain evidence="3">GSM-AAB239-AS_SAM_17_03QT</strain>
        <tissue evidence="3">Leaf</tissue>
    </source>
</reference>
<dbReference type="NCBIfam" id="TIGR00756">
    <property type="entry name" value="PPR"/>
    <property type="match status" value="6"/>
</dbReference>
<dbReference type="FunFam" id="1.25.40.10:FF:000344">
    <property type="entry name" value="Pentatricopeptide repeat-containing protein"/>
    <property type="match status" value="1"/>
</dbReference>
<dbReference type="GO" id="GO:0003723">
    <property type="term" value="F:RNA binding"/>
    <property type="evidence" value="ECO:0007669"/>
    <property type="project" value="InterPro"/>
</dbReference>
<dbReference type="FunFam" id="1.25.40.10:FF:000031">
    <property type="entry name" value="Pentatricopeptide repeat-containing protein mitochondrial"/>
    <property type="match status" value="1"/>
</dbReference>
<dbReference type="EMBL" id="JANAVB010007334">
    <property type="protein sequence ID" value="KAJ6843234.1"/>
    <property type="molecule type" value="Genomic_DNA"/>
</dbReference>
<evidence type="ECO:0000256" key="2">
    <source>
        <dbReference type="PROSITE-ProRule" id="PRU00708"/>
    </source>
</evidence>
<dbReference type="InterPro" id="IPR011990">
    <property type="entry name" value="TPR-like_helical_dom_sf"/>
</dbReference>
<sequence length="839" mass="92908">MRSTIHNAHATCKSMSTSITRIATTNTTASKLMSILKECYDASDLRRGQQVHAQAFVSGLADASDSLHTRVLGMYVLCGSLSDAKDVFFRGSGVDRGSSLPWNWMIRGFTSAGRFEHALLFYSKMWLLGAVPCRYTFPHVLKCCSSLRDVDSGIMVHATIRSLGLEGDLFVGSSLIKMYAEHGRVEDARRVFDGMPDRDCVCWNVMIDGYVRIGDRGKAVELFNSMRAAESSENSVSLTCLLSICAAEAMLKYGTQIHGLAIRCGLESEAQVANTLLAMYSKCRCLDEVRRLFDSMPHNDLIAWNGMISGYVQNGLKNEALELFCRMQASGVKPDGVTLASFLPSFSDSVSLKQGKEIHAYMLRNGIDMDAFLKSALIDIYFKSKEAELAEKVFFSSGTVDVVIFSAMISGYVLNGLSRSALEMFRHLLEARLKPNAISLASVLPACSCMGALKLGKELHGYVLKHGFVERCYVTSALVDMYAKCGRLDLGHQIFAQMSIKDSVAWNSMIANLAQNGQLDEAIDLFRQMGVEGVRYDNVTISAALSACANLPSLHHGKEIHGFMMRCDLRSDLFAESALIDMYAKCGHLSLARTVFDSMDEKSEVSWNSIIAAYGTHGLVGDAICLFEQMEKVGFRPDHVTFLALISACAHAGKVEEGYRIFCCMNEKYGIVARMEHYSCMVDLFARAGKLSEALNFITNMPFKPDAGIWGALLGACRVHRNVELAELASKHLFELEPQNSGYYVLMSNINAVAGRWDGVLRVRSLMKERKVQKIPGYSWIDINNTSHMFVAADKSHPESTHIYLCMKSLVLDLEEEGYVPQPDLVYPLHMDLRQQVAA</sequence>
<keyword evidence="1" id="KW-0677">Repeat</keyword>
<proteinExistence type="predicted"/>
<keyword evidence="4" id="KW-1185">Reference proteome</keyword>
<feature type="repeat" description="PPR" evidence="2">
    <location>
        <begin position="502"/>
        <end position="536"/>
    </location>
</feature>
<dbReference type="Pfam" id="PF20431">
    <property type="entry name" value="E_motif"/>
    <property type="match status" value="1"/>
</dbReference>
<dbReference type="FunFam" id="1.25.40.10:FF:000436">
    <property type="entry name" value="Pentatricopeptide repeat-containing protein At5g39350 family"/>
    <property type="match status" value="1"/>
</dbReference>
<dbReference type="Proteomes" id="UP001140949">
    <property type="component" value="Unassembled WGS sequence"/>
</dbReference>
<gene>
    <name evidence="3" type="ORF">M6B38_297585</name>
</gene>
<feature type="repeat" description="PPR" evidence="2">
    <location>
        <begin position="300"/>
        <end position="334"/>
    </location>
</feature>
<feature type="repeat" description="PPR" evidence="2">
    <location>
        <begin position="638"/>
        <end position="668"/>
    </location>
</feature>
<dbReference type="InterPro" id="IPR046848">
    <property type="entry name" value="E_motif"/>
</dbReference>
<dbReference type="InterPro" id="IPR046960">
    <property type="entry name" value="PPR_At4g14850-like_plant"/>
</dbReference>
<evidence type="ECO:0000313" key="4">
    <source>
        <dbReference type="Proteomes" id="UP001140949"/>
    </source>
</evidence>
<name>A0AAX6HRT9_IRIPA</name>
<feature type="repeat" description="PPR" evidence="2">
    <location>
        <begin position="98"/>
        <end position="132"/>
    </location>
</feature>
<dbReference type="AlphaFoldDB" id="A0AAX6HRT9"/>
<dbReference type="Pfam" id="PF13041">
    <property type="entry name" value="PPR_2"/>
    <property type="match status" value="4"/>
</dbReference>
<dbReference type="FunFam" id="1.25.40.10:FF:000366">
    <property type="entry name" value="Pentatricopeptide (PPR) repeat-containing protein"/>
    <property type="match status" value="1"/>
</dbReference>
<organism evidence="3 4">
    <name type="scientific">Iris pallida</name>
    <name type="common">Sweet iris</name>
    <dbReference type="NCBI Taxonomy" id="29817"/>
    <lineage>
        <taxon>Eukaryota</taxon>
        <taxon>Viridiplantae</taxon>
        <taxon>Streptophyta</taxon>
        <taxon>Embryophyta</taxon>
        <taxon>Tracheophyta</taxon>
        <taxon>Spermatophyta</taxon>
        <taxon>Magnoliopsida</taxon>
        <taxon>Liliopsida</taxon>
        <taxon>Asparagales</taxon>
        <taxon>Iridaceae</taxon>
        <taxon>Iridoideae</taxon>
        <taxon>Irideae</taxon>
        <taxon>Iris</taxon>
    </lineage>
</organism>
<comment type="caution">
    <text evidence="3">The sequence shown here is derived from an EMBL/GenBank/DDBJ whole genome shotgun (WGS) entry which is preliminary data.</text>
</comment>
<dbReference type="PANTHER" id="PTHR47926">
    <property type="entry name" value="PENTATRICOPEPTIDE REPEAT-CONTAINING PROTEIN"/>
    <property type="match status" value="1"/>
</dbReference>
<dbReference type="PROSITE" id="PS51375">
    <property type="entry name" value="PPR"/>
    <property type="match status" value="7"/>
</dbReference>
<evidence type="ECO:0000256" key="1">
    <source>
        <dbReference type="ARBA" id="ARBA00022737"/>
    </source>
</evidence>
<feature type="repeat" description="PPR" evidence="2">
    <location>
        <begin position="603"/>
        <end position="637"/>
    </location>
</feature>
<feature type="repeat" description="PPR" evidence="2">
    <location>
        <begin position="401"/>
        <end position="435"/>
    </location>
</feature>
<dbReference type="Gene3D" id="1.25.40.10">
    <property type="entry name" value="Tetratricopeptide repeat domain"/>
    <property type="match status" value="5"/>
</dbReference>
<feature type="repeat" description="PPR" evidence="2">
    <location>
        <begin position="168"/>
        <end position="202"/>
    </location>
</feature>
<dbReference type="InterPro" id="IPR002885">
    <property type="entry name" value="PPR_rpt"/>
</dbReference>
<evidence type="ECO:0000313" key="3">
    <source>
        <dbReference type="EMBL" id="KAJ6843234.1"/>
    </source>
</evidence>